<organism evidence="2 3">
    <name type="scientific">Aestuariibaculum marinum</name>
    <dbReference type="NCBI Taxonomy" id="2683592"/>
    <lineage>
        <taxon>Bacteria</taxon>
        <taxon>Pseudomonadati</taxon>
        <taxon>Bacteroidota</taxon>
        <taxon>Flavobacteriia</taxon>
        <taxon>Flavobacteriales</taxon>
        <taxon>Flavobacteriaceae</taxon>
    </lineage>
</organism>
<dbReference type="RefSeq" id="WP_188224809.1">
    <property type="nucleotide sequence ID" value="NZ_JACVXD010000027.1"/>
</dbReference>
<sequence>MNIKDTERLLNVRVSANDKEYAWVKNVVSVSAILLGVLISLKDNSKIHSDIESKLFITTIIFFGLCILCGLIFLYADSDTEHRLVKKVIEKEYDLGGSNGLKATFVERRKIFYILRFCFFVSLICSVVSLVAYAIYPEMSF</sequence>
<proteinExistence type="predicted"/>
<comment type="caution">
    <text evidence="2">The sequence shown here is derived from an EMBL/GenBank/DDBJ whole genome shotgun (WGS) entry which is preliminary data.</text>
</comment>
<feature type="transmembrane region" description="Helical" evidence="1">
    <location>
        <begin position="21"/>
        <end position="41"/>
    </location>
</feature>
<dbReference type="AlphaFoldDB" id="A0A8J6U672"/>
<keyword evidence="1" id="KW-0472">Membrane</keyword>
<evidence type="ECO:0000256" key="1">
    <source>
        <dbReference type="SAM" id="Phobius"/>
    </source>
</evidence>
<protein>
    <submittedName>
        <fullName evidence="2">Uncharacterized protein</fullName>
    </submittedName>
</protein>
<evidence type="ECO:0000313" key="3">
    <source>
        <dbReference type="Proteomes" id="UP000621516"/>
    </source>
</evidence>
<keyword evidence="1" id="KW-0812">Transmembrane</keyword>
<feature type="transmembrane region" description="Helical" evidence="1">
    <location>
        <begin position="111"/>
        <end position="136"/>
    </location>
</feature>
<name>A0A8J6U672_9FLAO</name>
<dbReference type="Proteomes" id="UP000621516">
    <property type="component" value="Unassembled WGS sequence"/>
</dbReference>
<accession>A0A8J6U672</accession>
<reference evidence="2 3" key="1">
    <citation type="journal article" date="2018" name="J. Microbiol.">
        <title>Aestuariibaculum marinum sp. nov., a marine bacterium isolated from seawater in South Korea.</title>
        <authorList>
            <person name="Choi J."/>
            <person name="Lee D."/>
            <person name="Jang J.H."/>
            <person name="Cha S."/>
            <person name="Seo T."/>
        </authorList>
    </citation>
    <scope>NUCLEOTIDE SEQUENCE [LARGE SCALE GENOMIC DNA]</scope>
    <source>
        <strain evidence="2 3">IP7</strain>
    </source>
</reference>
<keyword evidence="1" id="KW-1133">Transmembrane helix</keyword>
<evidence type="ECO:0000313" key="2">
    <source>
        <dbReference type="EMBL" id="MBD0825520.1"/>
    </source>
</evidence>
<keyword evidence="3" id="KW-1185">Reference proteome</keyword>
<feature type="transmembrane region" description="Helical" evidence="1">
    <location>
        <begin position="53"/>
        <end position="76"/>
    </location>
</feature>
<gene>
    <name evidence="2" type="ORF">ICJ85_16040</name>
</gene>
<dbReference type="EMBL" id="JACVXD010000027">
    <property type="protein sequence ID" value="MBD0825520.1"/>
    <property type="molecule type" value="Genomic_DNA"/>
</dbReference>